<evidence type="ECO:0000313" key="7">
    <source>
        <dbReference type="EMBL" id="KAK2597393.1"/>
    </source>
</evidence>
<dbReference type="AlphaFoldDB" id="A0AAJ0CPE7"/>
<dbReference type="GO" id="GO:0003755">
    <property type="term" value="F:peptidyl-prolyl cis-trans isomerase activity"/>
    <property type="evidence" value="ECO:0007669"/>
    <property type="project" value="UniProtKB-KW"/>
</dbReference>
<keyword evidence="5" id="KW-0413">Isomerase</keyword>
<evidence type="ECO:0000256" key="4">
    <source>
        <dbReference type="ARBA" id="ARBA00022786"/>
    </source>
</evidence>
<keyword evidence="5" id="KW-0697">Rotamase</keyword>
<dbReference type="InterPro" id="IPR019734">
    <property type="entry name" value="TPR_rpt"/>
</dbReference>
<dbReference type="Gene3D" id="3.30.40.10">
    <property type="entry name" value="Zinc/RING finger domain, C3HC4 (zinc finger)"/>
    <property type="match status" value="1"/>
</dbReference>
<dbReference type="GO" id="GO:0071218">
    <property type="term" value="P:cellular response to misfolded protein"/>
    <property type="evidence" value="ECO:0007669"/>
    <property type="project" value="TreeGrafter"/>
</dbReference>
<evidence type="ECO:0000259" key="6">
    <source>
        <dbReference type="PROSITE" id="PS51698"/>
    </source>
</evidence>
<dbReference type="GO" id="GO:0061630">
    <property type="term" value="F:ubiquitin protein ligase activity"/>
    <property type="evidence" value="ECO:0007669"/>
    <property type="project" value="UniProtKB-EC"/>
</dbReference>
<protein>
    <recommendedName>
        <fullName evidence="6">U-box domain-containing protein</fullName>
    </recommendedName>
</protein>
<dbReference type="Pfam" id="PF04564">
    <property type="entry name" value="U-box"/>
    <property type="match status" value="1"/>
</dbReference>
<feature type="domain" description="U-box" evidence="6">
    <location>
        <begin position="195"/>
        <end position="268"/>
    </location>
</feature>
<evidence type="ECO:0000256" key="1">
    <source>
        <dbReference type="ARBA" id="ARBA00000900"/>
    </source>
</evidence>
<dbReference type="GO" id="GO:0043161">
    <property type="term" value="P:proteasome-mediated ubiquitin-dependent protein catabolic process"/>
    <property type="evidence" value="ECO:0007669"/>
    <property type="project" value="TreeGrafter"/>
</dbReference>
<dbReference type="Proteomes" id="UP001251528">
    <property type="component" value="Unassembled WGS sequence"/>
</dbReference>
<keyword evidence="3" id="KW-0677">Repeat</keyword>
<dbReference type="Gene3D" id="1.25.40.10">
    <property type="entry name" value="Tetratricopeptide repeat domain"/>
    <property type="match status" value="1"/>
</dbReference>
<dbReference type="SUPFAM" id="SSF48452">
    <property type="entry name" value="TPR-like"/>
    <property type="match status" value="1"/>
</dbReference>
<name>A0AAJ0CPE7_9HYPO</name>
<gene>
    <name evidence="7" type="ORF">QQS21_006017</name>
</gene>
<reference evidence="7" key="1">
    <citation type="submission" date="2023-06" db="EMBL/GenBank/DDBJ databases">
        <title>Conoideocrella luteorostrata (Hypocreales: Clavicipitaceae), a potential biocontrol fungus for elongate hemlock scale in United States Christmas tree production areas.</title>
        <authorList>
            <person name="Barrett H."/>
            <person name="Lovett B."/>
            <person name="Macias A.M."/>
            <person name="Stajich J.E."/>
            <person name="Kasson M.T."/>
        </authorList>
    </citation>
    <scope>NUCLEOTIDE SEQUENCE</scope>
    <source>
        <strain evidence="7">ARSEF 14590</strain>
    </source>
</reference>
<proteinExistence type="predicted"/>
<dbReference type="PANTHER" id="PTHR46803:SF2">
    <property type="entry name" value="E3 UBIQUITIN-PROTEIN LIGASE CHIP"/>
    <property type="match status" value="1"/>
</dbReference>
<dbReference type="GO" id="GO:0045862">
    <property type="term" value="P:positive regulation of proteolysis"/>
    <property type="evidence" value="ECO:0007669"/>
    <property type="project" value="TreeGrafter"/>
</dbReference>
<dbReference type="PANTHER" id="PTHR46803">
    <property type="entry name" value="E3 UBIQUITIN-PROTEIN LIGASE CHIP"/>
    <property type="match status" value="1"/>
</dbReference>
<evidence type="ECO:0000256" key="3">
    <source>
        <dbReference type="ARBA" id="ARBA00022737"/>
    </source>
</evidence>
<dbReference type="InterPro" id="IPR013083">
    <property type="entry name" value="Znf_RING/FYVE/PHD"/>
</dbReference>
<dbReference type="GO" id="GO:0005737">
    <property type="term" value="C:cytoplasm"/>
    <property type="evidence" value="ECO:0007669"/>
    <property type="project" value="TreeGrafter"/>
</dbReference>
<sequence length="271" mass="31013">MSKSLDLKQQGNQHFQNGDYVGADSLYSKAIIADPKNPALYTNRAMARLKLNYWDSVITDCQTCLTLTPSSMKAHYYLSQALLSIGDYEESLSHAIQAHQICSTTNDKSLTAVTAMVLKCKKEQWDHKEKLRLRETKDLESDVLRLLTKDRDEMLAGAEGDEFEMGAIREESERKMGSLRDVFERARVQSEKRREMPEWLIDDISFGVMVDPVITKTGKSYERAAIMEHLRRHPSDPLTREPLRAGDLRPNLGLRQACEDFINENGWAVDW</sequence>
<organism evidence="7 8">
    <name type="scientific">Conoideocrella luteorostrata</name>
    <dbReference type="NCBI Taxonomy" id="1105319"/>
    <lineage>
        <taxon>Eukaryota</taxon>
        <taxon>Fungi</taxon>
        <taxon>Dikarya</taxon>
        <taxon>Ascomycota</taxon>
        <taxon>Pezizomycotina</taxon>
        <taxon>Sordariomycetes</taxon>
        <taxon>Hypocreomycetidae</taxon>
        <taxon>Hypocreales</taxon>
        <taxon>Clavicipitaceae</taxon>
        <taxon>Conoideocrella</taxon>
    </lineage>
</organism>
<comment type="caution">
    <text evidence="7">The sequence shown here is derived from an EMBL/GenBank/DDBJ whole genome shotgun (WGS) entry which is preliminary data.</text>
</comment>
<comment type="catalytic activity">
    <reaction evidence="1">
        <text>S-ubiquitinyl-[E2 ubiquitin-conjugating enzyme]-L-cysteine + [acceptor protein]-L-lysine = [E2 ubiquitin-conjugating enzyme]-L-cysteine + N(6)-ubiquitinyl-[acceptor protein]-L-lysine.</text>
        <dbReference type="EC" id="2.3.2.27"/>
    </reaction>
</comment>
<keyword evidence="8" id="KW-1185">Reference proteome</keyword>
<dbReference type="InterPro" id="IPR003613">
    <property type="entry name" value="Ubox_domain"/>
</dbReference>
<evidence type="ECO:0000313" key="8">
    <source>
        <dbReference type="Proteomes" id="UP001251528"/>
    </source>
</evidence>
<dbReference type="PROSITE" id="PS51698">
    <property type="entry name" value="U_BOX"/>
    <property type="match status" value="1"/>
</dbReference>
<dbReference type="SMART" id="SM00028">
    <property type="entry name" value="TPR"/>
    <property type="match status" value="3"/>
</dbReference>
<dbReference type="GO" id="GO:0051087">
    <property type="term" value="F:protein-folding chaperone binding"/>
    <property type="evidence" value="ECO:0007669"/>
    <property type="project" value="TreeGrafter"/>
</dbReference>
<dbReference type="InterPro" id="IPR011990">
    <property type="entry name" value="TPR-like_helical_dom_sf"/>
</dbReference>
<dbReference type="GO" id="GO:0000209">
    <property type="term" value="P:protein polyubiquitination"/>
    <property type="evidence" value="ECO:0007669"/>
    <property type="project" value="TreeGrafter"/>
</dbReference>
<keyword evidence="4" id="KW-0833">Ubl conjugation pathway</keyword>
<dbReference type="GO" id="GO:0006515">
    <property type="term" value="P:protein quality control for misfolded or incompletely synthesized proteins"/>
    <property type="evidence" value="ECO:0007669"/>
    <property type="project" value="TreeGrafter"/>
</dbReference>
<dbReference type="EMBL" id="JASWJB010000106">
    <property type="protein sequence ID" value="KAK2597393.1"/>
    <property type="molecule type" value="Genomic_DNA"/>
</dbReference>
<keyword evidence="2" id="KW-0808">Transferase</keyword>
<dbReference type="SUPFAM" id="SSF57850">
    <property type="entry name" value="RING/U-box"/>
    <property type="match status" value="1"/>
</dbReference>
<evidence type="ECO:0000256" key="5">
    <source>
        <dbReference type="ARBA" id="ARBA00023110"/>
    </source>
</evidence>
<evidence type="ECO:0000256" key="2">
    <source>
        <dbReference type="ARBA" id="ARBA00022679"/>
    </source>
</evidence>
<accession>A0AAJ0CPE7</accession>
<dbReference type="SMART" id="SM00504">
    <property type="entry name" value="Ubox"/>
    <property type="match status" value="1"/>
</dbReference>